<dbReference type="InterPro" id="IPR001667">
    <property type="entry name" value="DDH_dom"/>
</dbReference>
<evidence type="ECO:0000259" key="2">
    <source>
        <dbReference type="Pfam" id="PF01368"/>
    </source>
</evidence>
<protein>
    <recommendedName>
        <fullName evidence="2">DDH domain-containing protein</fullName>
    </recommendedName>
</protein>
<accession>A0A1V4QF21</accession>
<proteinExistence type="predicted"/>
<dbReference type="Gene3D" id="3.90.1640.30">
    <property type="match status" value="1"/>
</dbReference>
<dbReference type="Proteomes" id="UP000191663">
    <property type="component" value="Unassembled WGS sequence"/>
</dbReference>
<sequence length="294" mass="33911">MGNEKALRYAREFSIPLSLARILAQRFPEHSRAREFLHPRLNNLHPPELVPDIESAVELILNTIGSGEGILIYCHDDLDGYTSAAIVFKTFLDLQWHSSGPVYFYAIDRDKDGYIINPQVLKKYQEKGVSLILTVDFGISNNENFYIPQKMGFKLIVCDHHETELNRFPAPALDPKRGDSKYPFRELAGVGVAFKLVQMLYQNALGLKPAEFYEMKKEFFSIAMLGTIADRVPPTDENRIFCHYGLKFLDELDAGWINYFKKKGHQDKTSLYRSSRISNPRPLPENSDYYRHKR</sequence>
<organism evidence="3 4">
    <name type="scientific">candidate division WOR-3 bacterium 4484_100</name>
    <dbReference type="NCBI Taxonomy" id="1936077"/>
    <lineage>
        <taxon>Bacteria</taxon>
        <taxon>Bacteria division WOR-3</taxon>
    </lineage>
</organism>
<name>A0A1V4QF21_UNCW3</name>
<evidence type="ECO:0000256" key="1">
    <source>
        <dbReference type="SAM" id="MobiDB-lite"/>
    </source>
</evidence>
<dbReference type="EMBL" id="MUKB01000073">
    <property type="protein sequence ID" value="OPX17822.1"/>
    <property type="molecule type" value="Genomic_DNA"/>
</dbReference>
<dbReference type="SUPFAM" id="SSF64182">
    <property type="entry name" value="DHH phosphoesterases"/>
    <property type="match status" value="1"/>
</dbReference>
<gene>
    <name evidence="3" type="ORF">BXT86_04420</name>
</gene>
<dbReference type="InterPro" id="IPR038763">
    <property type="entry name" value="DHH_sf"/>
</dbReference>
<dbReference type="Pfam" id="PF01368">
    <property type="entry name" value="DHH"/>
    <property type="match status" value="1"/>
</dbReference>
<dbReference type="AlphaFoldDB" id="A0A1V4QF21"/>
<comment type="caution">
    <text evidence="3">The sequence shown here is derived from an EMBL/GenBank/DDBJ whole genome shotgun (WGS) entry which is preliminary data.</text>
</comment>
<feature type="region of interest" description="Disordered" evidence="1">
    <location>
        <begin position="271"/>
        <end position="294"/>
    </location>
</feature>
<dbReference type="GO" id="GO:0004527">
    <property type="term" value="F:exonuclease activity"/>
    <property type="evidence" value="ECO:0007669"/>
    <property type="project" value="UniProtKB-KW"/>
</dbReference>
<feature type="domain" description="DDH" evidence="2">
    <location>
        <begin position="70"/>
        <end position="227"/>
    </location>
</feature>
<evidence type="ECO:0000313" key="3">
    <source>
        <dbReference type="EMBL" id="OPX17822.1"/>
    </source>
</evidence>
<evidence type="ECO:0000313" key="4">
    <source>
        <dbReference type="Proteomes" id="UP000191663"/>
    </source>
</evidence>
<dbReference type="PANTHER" id="PTHR30255">
    <property type="entry name" value="SINGLE-STRANDED-DNA-SPECIFIC EXONUCLEASE RECJ"/>
    <property type="match status" value="1"/>
</dbReference>
<dbReference type="PANTHER" id="PTHR30255:SF2">
    <property type="entry name" value="SINGLE-STRANDED-DNA-SPECIFIC EXONUCLEASE RECJ"/>
    <property type="match status" value="1"/>
</dbReference>
<dbReference type="InterPro" id="IPR051673">
    <property type="entry name" value="SSDNA_exonuclease_RecJ"/>
</dbReference>
<reference evidence="4" key="1">
    <citation type="submission" date="2017-01" db="EMBL/GenBank/DDBJ databases">
        <title>Novel pathways for hydrocarbon cycling and metabolic interdependencies in hydrothermal sediment communities.</title>
        <authorList>
            <person name="Dombrowski N."/>
            <person name="Seitz K."/>
            <person name="Teske A."/>
            <person name="Baker B."/>
        </authorList>
    </citation>
    <scope>NUCLEOTIDE SEQUENCE [LARGE SCALE GENOMIC DNA]</scope>
</reference>